<dbReference type="InParanoid" id="U2ECC4"/>
<comment type="caution">
    <text evidence="2">The sequence shown here is derived from an EMBL/GenBank/DDBJ whole genome shotgun (WGS) entry which is preliminary data.</text>
</comment>
<name>U2ECC4_9MOLU</name>
<dbReference type="EMBL" id="AFNU02000004">
    <property type="protein sequence ID" value="ERJ12426.1"/>
    <property type="molecule type" value="Genomic_DNA"/>
</dbReference>
<dbReference type="STRING" id="1033810.HLPCO_001412"/>
<dbReference type="Pfam" id="PF00882">
    <property type="entry name" value="Zn_dep_PLPC"/>
    <property type="match status" value="1"/>
</dbReference>
<evidence type="ECO:0000259" key="1">
    <source>
        <dbReference type="Pfam" id="PF00882"/>
    </source>
</evidence>
<gene>
    <name evidence="2" type="ORF">HLPCO_001412</name>
</gene>
<feature type="domain" description="Phospholipase C/D" evidence="1">
    <location>
        <begin position="6"/>
        <end position="168"/>
    </location>
</feature>
<dbReference type="RefSeq" id="WP_008824996.1">
    <property type="nucleotide sequence ID" value="NZ_AFNU02000004.1"/>
</dbReference>
<dbReference type="eggNOG" id="COG0770">
    <property type="taxonomic scope" value="Bacteria"/>
</dbReference>
<dbReference type="Proteomes" id="UP000005707">
    <property type="component" value="Unassembled WGS sequence"/>
</dbReference>
<evidence type="ECO:0000313" key="2">
    <source>
        <dbReference type="EMBL" id="ERJ12426.1"/>
    </source>
</evidence>
<keyword evidence="3" id="KW-1185">Reference proteome</keyword>
<evidence type="ECO:0000313" key="3">
    <source>
        <dbReference type="Proteomes" id="UP000005707"/>
    </source>
</evidence>
<sequence length="328" mass="39298">MPDIVTHATFAKDVCEKLEDKKLSELIKNHEDLFYLGAQGPDVFFYNDFQPTRKQKRGPKVGSMMHVNKVRDFFIEAFNYIKFNYDERLYVYMLGFVCHHALDRNAHPYIFHVTGEYDKTDHKTREFRGNHLRLERAIDSIFIKERWNENKPSRFKVYHEILKYKSMPDVFIPFFNKTLEKVYDVKDFGEVFIDATKDFKSYFKVIYDRHGIKKMLASIVDLIFNRKGALVFRTMFYYKNVRNKVDYLNLENRKWSHPVYPEETHNTSFLDMYSKGTEEATSQFNIINQYIKDEKSKEELSISIPDVSYSTGKDWRDTTRMTSFRSIF</sequence>
<organism evidence="2 3">
    <name type="scientific">Haloplasma contractile SSD-17B</name>
    <dbReference type="NCBI Taxonomy" id="1033810"/>
    <lineage>
        <taxon>Bacteria</taxon>
        <taxon>Bacillati</taxon>
        <taxon>Mycoplasmatota</taxon>
        <taxon>Mollicutes</taxon>
        <taxon>Haloplasmatales</taxon>
        <taxon>Haloplasmataceae</taxon>
        <taxon>Haloplasma</taxon>
    </lineage>
</organism>
<reference evidence="2 3" key="1">
    <citation type="journal article" date="2011" name="J. Bacteriol.">
        <title>Genome sequence of Haloplasma contractile, an unusual contractile bacterium from a deep-sea anoxic brine lake.</title>
        <authorList>
            <person name="Antunes A."/>
            <person name="Alam I."/>
            <person name="El Dorry H."/>
            <person name="Siam R."/>
            <person name="Robertson A."/>
            <person name="Bajic V.B."/>
            <person name="Stingl U."/>
        </authorList>
    </citation>
    <scope>NUCLEOTIDE SEQUENCE [LARGE SCALE GENOMIC DNA]</scope>
    <source>
        <strain evidence="2 3">SSD-17B</strain>
    </source>
</reference>
<protein>
    <submittedName>
        <fullName evidence="2">Zinc dependent phospholipase C protein</fullName>
    </submittedName>
</protein>
<reference evidence="2 3" key="2">
    <citation type="journal article" date="2013" name="PLoS ONE">
        <title>INDIGO - INtegrated Data Warehouse of MIcrobial GenOmes with Examples from the Red Sea Extremophiles.</title>
        <authorList>
            <person name="Alam I."/>
            <person name="Antunes A."/>
            <person name="Kamau A.A."/>
            <person name="Ba Alawi W."/>
            <person name="Kalkatawi M."/>
            <person name="Stingl U."/>
            <person name="Bajic V.B."/>
        </authorList>
    </citation>
    <scope>NUCLEOTIDE SEQUENCE [LARGE SCALE GENOMIC DNA]</scope>
    <source>
        <strain evidence="2 3">SSD-17B</strain>
    </source>
</reference>
<dbReference type="InterPro" id="IPR029002">
    <property type="entry name" value="PLPC/GPLD1"/>
</dbReference>
<accession>U2ECC4</accession>
<dbReference type="OrthoDB" id="9810528at2"/>
<dbReference type="AlphaFoldDB" id="U2ECC4"/>
<proteinExistence type="predicted"/>